<dbReference type="EMBL" id="OX395128">
    <property type="protein sequence ID" value="CAI5771196.1"/>
    <property type="molecule type" value="Genomic_DNA"/>
</dbReference>
<organism evidence="1 2">
    <name type="scientific">Podarcis lilfordi</name>
    <name type="common">Lilford's wall lizard</name>
    <dbReference type="NCBI Taxonomy" id="74358"/>
    <lineage>
        <taxon>Eukaryota</taxon>
        <taxon>Metazoa</taxon>
        <taxon>Chordata</taxon>
        <taxon>Craniata</taxon>
        <taxon>Vertebrata</taxon>
        <taxon>Euteleostomi</taxon>
        <taxon>Lepidosauria</taxon>
        <taxon>Squamata</taxon>
        <taxon>Bifurcata</taxon>
        <taxon>Unidentata</taxon>
        <taxon>Episquamata</taxon>
        <taxon>Laterata</taxon>
        <taxon>Lacertibaenia</taxon>
        <taxon>Lacertidae</taxon>
        <taxon>Podarcis</taxon>
    </lineage>
</organism>
<accession>A0AA35K4Y4</accession>
<gene>
    <name evidence="1" type="ORF">PODLI_1B037839</name>
</gene>
<name>A0AA35K4Y4_9SAUR</name>
<proteinExistence type="predicted"/>
<dbReference type="Proteomes" id="UP001178461">
    <property type="component" value="Chromosome 3"/>
</dbReference>
<reference evidence="1" key="1">
    <citation type="submission" date="2022-12" db="EMBL/GenBank/DDBJ databases">
        <authorList>
            <person name="Alioto T."/>
            <person name="Alioto T."/>
            <person name="Gomez Garrido J."/>
        </authorList>
    </citation>
    <scope>NUCLEOTIDE SEQUENCE</scope>
</reference>
<sequence length="84" mass="9438">MLVLAVRNRCKAIQRPLQMVALESSAFSSVHLSTTLTCKTSYTGAAKVQEEDRALKAMPEQMILLQYTANILKQKTSFNFKKCL</sequence>
<keyword evidence="2" id="KW-1185">Reference proteome</keyword>
<evidence type="ECO:0000313" key="2">
    <source>
        <dbReference type="Proteomes" id="UP001178461"/>
    </source>
</evidence>
<evidence type="ECO:0000313" key="1">
    <source>
        <dbReference type="EMBL" id="CAI5771196.1"/>
    </source>
</evidence>
<dbReference type="AlphaFoldDB" id="A0AA35K4Y4"/>
<protein>
    <submittedName>
        <fullName evidence="1">Uncharacterized protein</fullName>
    </submittedName>
</protein>